<dbReference type="RefSeq" id="WP_419186196.1">
    <property type="nucleotide sequence ID" value="NZ_CP036290.1"/>
</dbReference>
<evidence type="ECO:0000256" key="2">
    <source>
        <dbReference type="SAM" id="SignalP"/>
    </source>
</evidence>
<dbReference type="EMBL" id="CP036290">
    <property type="protein sequence ID" value="QDU83210.1"/>
    <property type="molecule type" value="Genomic_DNA"/>
</dbReference>
<keyword evidence="4" id="KW-1185">Reference proteome</keyword>
<keyword evidence="2" id="KW-0732">Signal</keyword>
<proteinExistence type="predicted"/>
<feature type="compositionally biased region" description="Acidic residues" evidence="1">
    <location>
        <begin position="593"/>
        <end position="628"/>
    </location>
</feature>
<organism evidence="3 4">
    <name type="scientific">Rohdeia mirabilis</name>
    <dbReference type="NCBI Taxonomy" id="2528008"/>
    <lineage>
        <taxon>Bacteria</taxon>
        <taxon>Pseudomonadati</taxon>
        <taxon>Planctomycetota</taxon>
        <taxon>Planctomycetia</taxon>
        <taxon>Planctomycetia incertae sedis</taxon>
        <taxon>Rohdeia</taxon>
    </lineage>
</organism>
<gene>
    <name evidence="3" type="ORF">Pla163_03080</name>
</gene>
<evidence type="ECO:0000313" key="4">
    <source>
        <dbReference type="Proteomes" id="UP000319342"/>
    </source>
</evidence>
<accession>A0A518CVG3</accession>
<feature type="chain" id="PRO_5022201255" evidence="2">
    <location>
        <begin position="21"/>
        <end position="637"/>
    </location>
</feature>
<evidence type="ECO:0000256" key="1">
    <source>
        <dbReference type="SAM" id="MobiDB-lite"/>
    </source>
</evidence>
<reference evidence="3 4" key="1">
    <citation type="submission" date="2019-02" db="EMBL/GenBank/DDBJ databases">
        <title>Deep-cultivation of Planctomycetes and their phenomic and genomic characterization uncovers novel biology.</title>
        <authorList>
            <person name="Wiegand S."/>
            <person name="Jogler M."/>
            <person name="Boedeker C."/>
            <person name="Pinto D."/>
            <person name="Vollmers J."/>
            <person name="Rivas-Marin E."/>
            <person name="Kohn T."/>
            <person name="Peeters S.H."/>
            <person name="Heuer A."/>
            <person name="Rast P."/>
            <person name="Oberbeckmann S."/>
            <person name="Bunk B."/>
            <person name="Jeske O."/>
            <person name="Meyerdierks A."/>
            <person name="Storesund J.E."/>
            <person name="Kallscheuer N."/>
            <person name="Luecker S."/>
            <person name="Lage O.M."/>
            <person name="Pohl T."/>
            <person name="Merkel B.J."/>
            <person name="Hornburger P."/>
            <person name="Mueller R.-W."/>
            <person name="Bruemmer F."/>
            <person name="Labrenz M."/>
            <person name="Spormann A.M."/>
            <person name="Op den Camp H."/>
            <person name="Overmann J."/>
            <person name="Amann R."/>
            <person name="Jetten M.S.M."/>
            <person name="Mascher T."/>
            <person name="Medema M.H."/>
            <person name="Devos D.P."/>
            <person name="Kaster A.-K."/>
            <person name="Ovreas L."/>
            <person name="Rohde M."/>
            <person name="Galperin M.Y."/>
            <person name="Jogler C."/>
        </authorList>
    </citation>
    <scope>NUCLEOTIDE SEQUENCE [LARGE SCALE GENOMIC DNA]</scope>
    <source>
        <strain evidence="3 4">Pla163</strain>
    </source>
</reference>
<protein>
    <submittedName>
        <fullName evidence="3">Uncharacterized protein</fullName>
    </submittedName>
</protein>
<name>A0A518CVG3_9BACT</name>
<feature type="signal peptide" evidence="2">
    <location>
        <begin position="1"/>
        <end position="20"/>
    </location>
</feature>
<dbReference type="Proteomes" id="UP000319342">
    <property type="component" value="Chromosome"/>
</dbReference>
<dbReference type="AlphaFoldDB" id="A0A518CVG3"/>
<sequence precursor="true">MSLFASLALAPALVLLQDPAAAPVAAPPTAAPQPLFSMWIDDMPGLMPSPKDAGLVAALAMMDGRLLDLMSELEDQMPPLPPQAIGVATKLMMGRKSLRVYPATDPNSPLPVFVQLELQQDSPQLAQQLAGSVMNLLTDMGMPLGDPRADGSRLVEMPDMPPIALQVSGPNFVVSLGGSTTAPGRPTLGALPSGVRPTMSMRLDIGEISEMFLGFMESQASTEEAEQMAMMFDAYGLQNLVMQIDSGADAERSYSVMSMPGYGATMRSMGMLAERGLTEADYAMVPTDAEWAQLSTINASGMLDYMLEMVAPMLEAEGIEDPLAILREETGFDLRTDIVDNLGSVMAMYTSRTTGGGGMLSTVATMELSNSQGMLATLNRLRGMIDQMAADEADGYVRVRGWEHDGTPLMTLTFPGLPIPLEATIAVTGTHLVAGMTPQATLGALAHMKSGGAGLLANAGFRSQLPGDPIGAMGAQFIDIPQLAGDSYGLASLVCSAIGNAMRSPSSTREPGLIMPSYTELMHGAKPMVMLARVVGDDLIEEGRADNSMLVNMAGLVGMVASSPIGLLVGAGMVGGVLGEARSSASSPYADWDTTEYDFEEWEESEWDEEEWEEADSLEDVVEEEPEPAEQPTGGGH</sequence>
<evidence type="ECO:0000313" key="3">
    <source>
        <dbReference type="EMBL" id="QDU83210.1"/>
    </source>
</evidence>
<feature type="region of interest" description="Disordered" evidence="1">
    <location>
        <begin position="583"/>
        <end position="637"/>
    </location>
</feature>